<keyword evidence="3" id="KW-0808">Transferase</keyword>
<dbReference type="GO" id="GO:0030244">
    <property type="term" value="P:cellulose biosynthetic process"/>
    <property type="evidence" value="ECO:0007669"/>
    <property type="project" value="InterPro"/>
</dbReference>
<feature type="binding site" evidence="13">
    <location>
        <position position="259"/>
    </location>
    <ligand>
        <name>Mn(2+)</name>
        <dbReference type="ChEBI" id="CHEBI:29035"/>
    </ligand>
</feature>
<name>A0A9Q0SZQ1_9ROSI</name>
<dbReference type="EMBL" id="JAPFFM010000017">
    <property type="protein sequence ID" value="KAJ6695280.1"/>
    <property type="molecule type" value="Genomic_DNA"/>
</dbReference>
<dbReference type="Gene3D" id="3.90.550.10">
    <property type="entry name" value="Spore Coat Polysaccharide Biosynthesis Protein SpsA, Chain A"/>
    <property type="match status" value="1"/>
</dbReference>
<evidence type="ECO:0000256" key="9">
    <source>
        <dbReference type="ARBA" id="ARBA00037405"/>
    </source>
</evidence>
<proteinExistence type="inferred from homology"/>
<evidence type="ECO:0000256" key="3">
    <source>
        <dbReference type="ARBA" id="ARBA00022679"/>
    </source>
</evidence>
<evidence type="ECO:0000256" key="13">
    <source>
        <dbReference type="PIRSR" id="PIRSR605150-3"/>
    </source>
</evidence>
<dbReference type="PANTHER" id="PTHR13301">
    <property type="entry name" value="X-BOX TRANSCRIPTION FACTOR-RELATED"/>
    <property type="match status" value="1"/>
</dbReference>
<comment type="subcellular location">
    <subcellularLocation>
        <location evidence="1">Golgi apparatus membrane</location>
        <topology evidence="1">Multi-pass membrane protein</topology>
    </subcellularLocation>
</comment>
<feature type="transmembrane region" description="Helical" evidence="14">
    <location>
        <begin position="653"/>
        <end position="671"/>
    </location>
</feature>
<keyword evidence="6" id="KW-0333">Golgi apparatus</keyword>
<protein>
    <submittedName>
        <fullName evidence="15">X-BOX TRANSCRIPTION FACTOR-RELATED</fullName>
    </submittedName>
</protein>
<dbReference type="InterPro" id="IPR005150">
    <property type="entry name" value="Cellulose_synth"/>
</dbReference>
<dbReference type="FunFam" id="3.90.550.10:FF:000138">
    <property type="entry name" value="Cellulose synthase isolog"/>
    <property type="match status" value="1"/>
</dbReference>
<feature type="binding site" evidence="12">
    <location>
        <position position="150"/>
    </location>
    <ligand>
        <name>UDP-alpha-D-glucose</name>
        <dbReference type="ChEBI" id="CHEBI:58885"/>
    </ligand>
</feature>
<feature type="transmembrane region" description="Helical" evidence="14">
    <location>
        <begin position="52"/>
        <end position="78"/>
    </location>
</feature>
<dbReference type="SUPFAM" id="SSF53448">
    <property type="entry name" value="Nucleotide-diphospho-sugar transferases"/>
    <property type="match status" value="1"/>
</dbReference>
<feature type="active site" evidence="11">
    <location>
        <position position="425"/>
    </location>
</feature>
<reference evidence="15" key="1">
    <citation type="submission" date="2022-11" db="EMBL/GenBank/DDBJ databases">
        <authorList>
            <person name="Hyden B.L."/>
            <person name="Feng K."/>
            <person name="Yates T."/>
            <person name="Jawdy S."/>
            <person name="Smart L.B."/>
            <person name="Muchero W."/>
        </authorList>
    </citation>
    <scope>NUCLEOTIDE SEQUENCE</scope>
    <source>
        <tissue evidence="15">Shoot tip</tissue>
    </source>
</reference>
<dbReference type="Proteomes" id="UP001151752">
    <property type="component" value="Chromosome 3"/>
</dbReference>
<keyword evidence="8" id="KW-0961">Cell wall biogenesis/degradation</keyword>
<dbReference type="InterPro" id="IPR029044">
    <property type="entry name" value="Nucleotide-diphossugar_trans"/>
</dbReference>
<keyword evidence="16" id="KW-1185">Reference proteome</keyword>
<dbReference type="AlphaFoldDB" id="A0A9Q0SZQ1"/>
<dbReference type="Pfam" id="PF03552">
    <property type="entry name" value="Cellulose_synt"/>
    <property type="match status" value="3"/>
</dbReference>
<evidence type="ECO:0000256" key="7">
    <source>
        <dbReference type="ARBA" id="ARBA00023136"/>
    </source>
</evidence>
<dbReference type="GO" id="GO:0016760">
    <property type="term" value="F:cellulose synthase (UDP-forming) activity"/>
    <property type="evidence" value="ECO:0007669"/>
    <property type="project" value="InterPro"/>
</dbReference>
<evidence type="ECO:0000256" key="2">
    <source>
        <dbReference type="ARBA" id="ARBA00022676"/>
    </source>
</evidence>
<comment type="caution">
    <text evidence="15">The sequence shown here is derived from an EMBL/GenBank/DDBJ whole genome shotgun (WGS) entry which is preliminary data.</text>
</comment>
<dbReference type="GO" id="GO:0071555">
    <property type="term" value="P:cell wall organization"/>
    <property type="evidence" value="ECO:0007669"/>
    <property type="project" value="UniProtKB-KW"/>
</dbReference>
<evidence type="ECO:0000256" key="4">
    <source>
        <dbReference type="ARBA" id="ARBA00022692"/>
    </source>
</evidence>
<accession>A0A9Q0SZQ1</accession>
<dbReference type="GO" id="GO:0000139">
    <property type="term" value="C:Golgi membrane"/>
    <property type="evidence" value="ECO:0007669"/>
    <property type="project" value="UniProtKB-SubCell"/>
</dbReference>
<feature type="binding site" evidence="13">
    <location>
        <position position="283"/>
    </location>
    <ligand>
        <name>Mn(2+)</name>
        <dbReference type="ChEBI" id="CHEBI:29035"/>
    </ligand>
</feature>
<keyword evidence="2" id="KW-0328">Glycosyltransferase</keyword>
<evidence type="ECO:0000256" key="12">
    <source>
        <dbReference type="PIRSR" id="PIRSR605150-2"/>
    </source>
</evidence>
<comment type="similarity">
    <text evidence="10">Belongs to the glycosyltransferase 2 family. Plant cellulose synthase-like G subfamily.</text>
</comment>
<feature type="transmembrane region" description="Helical" evidence="14">
    <location>
        <begin position="588"/>
        <end position="607"/>
    </location>
</feature>
<evidence type="ECO:0000256" key="6">
    <source>
        <dbReference type="ARBA" id="ARBA00023034"/>
    </source>
</evidence>
<evidence type="ECO:0000256" key="11">
    <source>
        <dbReference type="PIRSR" id="PIRSR605150-1"/>
    </source>
</evidence>
<keyword evidence="5 14" id="KW-1133">Transmembrane helix</keyword>
<evidence type="ECO:0000256" key="5">
    <source>
        <dbReference type="ARBA" id="ARBA00022989"/>
    </source>
</evidence>
<feature type="binding site" evidence="12">
    <location>
        <position position="121"/>
    </location>
    <ligand>
        <name>UDP-alpha-D-glucose</name>
        <dbReference type="ChEBI" id="CHEBI:58885"/>
    </ligand>
</feature>
<feature type="active site" evidence="11">
    <location>
        <position position="150"/>
    </location>
</feature>
<sequence length="672" mass="75031">MKGSLVRGATTDDARLLHTVKPLRRTIFNRVFAAIYAPAILTLLYYHAKTLIFSATLVSFSATLALLFSDLVLAFMWVTTQTFRICPVYRKQFPENVEKILKRSDFPALDVFVCTADPYKEPPIGVVNTALAVMAYDYPAEKISVYISDDGGSALTLFAFMEAAKFATHWLPFCKKNNILERSPEAYFGSNHPCTSESEKIKNEKLSINGVVTSLDRIIPAVIQVLVDASKDKDVDGYLMPNLIYISREKNKSSPHHFKAGALNALLRVSGSMTNAPIVLALDCDFRSNDPRTPLRVLCYLCDPATPPDLAFVQFPQLFQGINKSDIYNAEYKRLFQINMLGFDGVSGPNYIGTGCFFRRRSFFGCPTSLISPEIPELAPDYVVDKPIQSQSILSLAHRVASCDYENQTSWGSKMGLRYGSLVEDYYTGFRLHCEGWKSVFCNPERPAFFGDVPTSLIDALNQQKRWAVGLLEVAFSKYSPATYGVRRMGPLMGLGYAQVAFWPIWSIPITTYAFLPQLALLNKVYIFPKSFAEHYLMFIEFSLRVLPRVLREFQHLASPSQAKQLTPNKVRDTTKGIFEFGVHSPMFVSLTSAAIINLIAFSQGLVEVFRGNNLEGLFVQMFISGFAVVNSLPIYEAIALRNDSGKMPIKTTITATLLAGAVYAASSFIFM</sequence>
<keyword evidence="4 14" id="KW-0812">Transmembrane</keyword>
<feature type="transmembrane region" description="Helical" evidence="14">
    <location>
        <begin position="27"/>
        <end position="46"/>
    </location>
</feature>
<gene>
    <name evidence="15" type="ORF">OIU74_014423</name>
</gene>
<evidence type="ECO:0000313" key="16">
    <source>
        <dbReference type="Proteomes" id="UP001151752"/>
    </source>
</evidence>
<feature type="transmembrane region" description="Helical" evidence="14">
    <location>
        <begin position="619"/>
        <end position="641"/>
    </location>
</feature>
<evidence type="ECO:0000313" key="15">
    <source>
        <dbReference type="EMBL" id="KAJ6695280.1"/>
    </source>
</evidence>
<evidence type="ECO:0000256" key="8">
    <source>
        <dbReference type="ARBA" id="ARBA00023316"/>
    </source>
</evidence>
<feature type="binding site" evidence="12">
    <location>
        <position position="120"/>
    </location>
    <ligand>
        <name>UDP-alpha-D-glucose</name>
        <dbReference type="ChEBI" id="CHEBI:58885"/>
    </ligand>
</feature>
<keyword evidence="7 14" id="KW-0472">Membrane</keyword>
<evidence type="ECO:0000256" key="1">
    <source>
        <dbReference type="ARBA" id="ARBA00004653"/>
    </source>
</evidence>
<comment type="function">
    <text evidence="9">Thought to be a Golgi-localized beta-glycan synthase that polymerize the backbones of noncellulosic polysaccharides (hemicelluloses) of plant cell wall.</text>
</comment>
<organism evidence="15 16">
    <name type="scientific">Salix koriyanagi</name>
    <dbReference type="NCBI Taxonomy" id="2511006"/>
    <lineage>
        <taxon>Eukaryota</taxon>
        <taxon>Viridiplantae</taxon>
        <taxon>Streptophyta</taxon>
        <taxon>Embryophyta</taxon>
        <taxon>Tracheophyta</taxon>
        <taxon>Spermatophyta</taxon>
        <taxon>Magnoliopsida</taxon>
        <taxon>eudicotyledons</taxon>
        <taxon>Gunneridae</taxon>
        <taxon>Pentapetalae</taxon>
        <taxon>rosids</taxon>
        <taxon>fabids</taxon>
        <taxon>Malpighiales</taxon>
        <taxon>Salicaceae</taxon>
        <taxon>Saliceae</taxon>
        <taxon>Salix</taxon>
    </lineage>
</organism>
<evidence type="ECO:0000256" key="14">
    <source>
        <dbReference type="SAM" id="Phobius"/>
    </source>
</evidence>
<dbReference type="FunFam" id="3.90.550.10:FF:000135">
    <property type="entry name" value="Cellulose synthase-like protein G3"/>
    <property type="match status" value="1"/>
</dbReference>
<evidence type="ECO:0000256" key="10">
    <source>
        <dbReference type="ARBA" id="ARBA00061657"/>
    </source>
</evidence>
<reference evidence="15" key="2">
    <citation type="journal article" date="2023" name="Int. J. Mol. Sci.">
        <title>De Novo Assembly and Annotation of 11 Diverse Shrub Willow (Salix) Genomes Reveals Novel Gene Organization in Sex-Linked Regions.</title>
        <authorList>
            <person name="Hyden B."/>
            <person name="Feng K."/>
            <person name="Yates T.B."/>
            <person name="Jawdy S."/>
            <person name="Cereghino C."/>
            <person name="Smart L.B."/>
            <person name="Muchero W."/>
        </authorList>
    </citation>
    <scope>NUCLEOTIDE SEQUENCE</scope>
    <source>
        <tissue evidence="15">Shoot tip</tissue>
    </source>
</reference>